<feature type="compositionally biased region" description="Low complexity" evidence="1">
    <location>
        <begin position="30"/>
        <end position="40"/>
    </location>
</feature>
<dbReference type="AlphaFoldDB" id="A0A508A0T7"/>
<proteinExistence type="predicted"/>
<organism evidence="2 3">
    <name type="scientific">Actinomyces johnsonii</name>
    <dbReference type="NCBI Taxonomy" id="544581"/>
    <lineage>
        <taxon>Bacteria</taxon>
        <taxon>Bacillati</taxon>
        <taxon>Actinomycetota</taxon>
        <taxon>Actinomycetes</taxon>
        <taxon>Actinomycetales</taxon>
        <taxon>Actinomycetaceae</taxon>
        <taxon>Actinomyces</taxon>
    </lineage>
</organism>
<comment type="caution">
    <text evidence="2">The sequence shown here is derived from an EMBL/GenBank/DDBJ whole genome shotgun (WGS) entry which is preliminary data.</text>
</comment>
<evidence type="ECO:0000313" key="3">
    <source>
        <dbReference type="Proteomes" id="UP000319010"/>
    </source>
</evidence>
<evidence type="ECO:0000313" key="2">
    <source>
        <dbReference type="EMBL" id="TQD41508.1"/>
    </source>
</evidence>
<dbReference type="EMBL" id="VICB01000025">
    <property type="protein sequence ID" value="TQD41508.1"/>
    <property type="molecule type" value="Genomic_DNA"/>
</dbReference>
<dbReference type="Proteomes" id="UP000319010">
    <property type="component" value="Unassembled WGS sequence"/>
</dbReference>
<reference evidence="2 3" key="1">
    <citation type="submission" date="2019-06" db="EMBL/GenBank/DDBJ databases">
        <title>Draft genome sequence of Actinomyces johnsonii CCUG 34287T.</title>
        <authorList>
            <person name="Salva-Serra F."/>
            <person name="Cardew S."/>
            <person name="Moore E."/>
        </authorList>
    </citation>
    <scope>NUCLEOTIDE SEQUENCE [LARGE SCALE GENOMIC DNA]</scope>
    <source>
        <strain evidence="2 3">CCUG 34287</strain>
    </source>
</reference>
<feature type="region of interest" description="Disordered" evidence="1">
    <location>
        <begin position="1"/>
        <end position="43"/>
    </location>
</feature>
<sequence length="880" mass="94747">MTQPVLSRTGASPSRQPQPHSTSAVTPGEPVLSAPSSAVPAPVPVPAPEPPALAQPAVALPTLVRLGGLPVRAVPETTAAVTGNLEYLRRLDEVLDGAANQLLDPLYELIPTLAKTERRLVLRAKRRVFQGRATGLSEEVLAALPTELRALLERWDALVARKEETRGRLAVLVDVDLDRSRELLAAGLDEPGYQEALAIAAPALISTLASRGRRLEDPRVLRTLYTLATRAALKTSPFSGLTTVNEAGQPAAGRSHRMVATHLAYRILSATAQDLASDGALYLEPAPVRRAFSAGSGGGAANAYGQHPPAEPEAETLTVIGEHEYGNGMVFRQETVQPARWLQGTHDALTGGGMHAVLSVRDACERVGGADPRLRLERLLASGAVVPRVPWYRGENPFPLLAATLSPDQQRQWGEDLAWLARLDEAIGAADGPTRAELLNRTVRLAERVFPDGELGERPSGFLYEDREAVRSWTDPLDDAPFAQDVQVLGELADPWVARSHIYDLMVTRFVSLFGSGGVCKDPLAFFMTLAHAPDGDEEMLRAAGLDYAAGPDTERAALPGGLSGSPRHLGAFLQPVAPSVRTYAAGGGLTVVNAFTNANGSLQARFHRLLGSSFRERLATRIRTAWGTERVLEIQASTECNTGQAVSCGLLPPLGLPGEPGAPDMVPLSSLRLVHDPATNTLFLADDAGPVGLAYLGLTPQYLLGGYLSWLVLLSDPWSRLPPFADHWTSRRRDLNGPLPDEVMHSERAVAGRLVTRRESWTFPAAQIAPLMDRDLTTTLLHMDDLRKQWGIPVEVFVHQHMPSQGATFDQHKPRYVDLSSPVSLLALRGWIDPDAAHISFVEALPARGEALGLTQDGEPTVAEYLVGLQWPKDLGGMA</sequence>
<dbReference type="RefSeq" id="WP_141425056.1">
    <property type="nucleotide sequence ID" value="NZ_JASPFB010000004.1"/>
</dbReference>
<feature type="compositionally biased region" description="Polar residues" evidence="1">
    <location>
        <begin position="1"/>
        <end position="25"/>
    </location>
</feature>
<accession>A0A508A0T7</accession>
<gene>
    <name evidence="2" type="ORF">FK256_13180</name>
</gene>
<name>A0A508A0T7_9ACTO</name>
<protein>
    <submittedName>
        <fullName evidence="2">Lantibiotic dehydratase</fullName>
    </submittedName>
</protein>
<evidence type="ECO:0000256" key="1">
    <source>
        <dbReference type="SAM" id="MobiDB-lite"/>
    </source>
</evidence>